<evidence type="ECO:0000256" key="6">
    <source>
        <dbReference type="ARBA" id="ARBA00023136"/>
    </source>
</evidence>
<gene>
    <name evidence="9" type="ORF">A3L10_05140</name>
</gene>
<name>A0A2Z2N9P7_9EURY</name>
<evidence type="ECO:0000259" key="8">
    <source>
        <dbReference type="PROSITE" id="PS50850"/>
    </source>
</evidence>
<feature type="transmembrane region" description="Helical" evidence="7">
    <location>
        <begin position="161"/>
        <end position="181"/>
    </location>
</feature>
<dbReference type="Proteomes" id="UP000250085">
    <property type="component" value="Chromosome"/>
</dbReference>
<dbReference type="PANTHER" id="PTHR42718:SF46">
    <property type="entry name" value="BLR6921 PROTEIN"/>
    <property type="match status" value="1"/>
</dbReference>
<dbReference type="GO" id="GO:0022857">
    <property type="term" value="F:transmembrane transporter activity"/>
    <property type="evidence" value="ECO:0007669"/>
    <property type="project" value="InterPro"/>
</dbReference>
<organism evidence="9 10">
    <name type="scientific">Thermococcus radiotolerans</name>
    <dbReference type="NCBI Taxonomy" id="187880"/>
    <lineage>
        <taxon>Archaea</taxon>
        <taxon>Methanobacteriati</taxon>
        <taxon>Methanobacteriota</taxon>
        <taxon>Thermococci</taxon>
        <taxon>Thermococcales</taxon>
        <taxon>Thermococcaceae</taxon>
        <taxon>Thermococcus</taxon>
    </lineage>
</organism>
<dbReference type="InterPro" id="IPR011701">
    <property type="entry name" value="MFS"/>
</dbReference>
<dbReference type="OrthoDB" id="117970at2157"/>
<evidence type="ECO:0000256" key="5">
    <source>
        <dbReference type="ARBA" id="ARBA00022989"/>
    </source>
</evidence>
<feature type="transmembrane region" description="Helical" evidence="7">
    <location>
        <begin position="357"/>
        <end position="380"/>
    </location>
</feature>
<keyword evidence="6 7" id="KW-0472">Membrane</keyword>
<keyword evidence="10" id="KW-1185">Reference proteome</keyword>
<dbReference type="CDD" id="cd17321">
    <property type="entry name" value="MFS_MMR_MDR_like"/>
    <property type="match status" value="1"/>
</dbReference>
<proteinExistence type="predicted"/>
<dbReference type="GeneID" id="33328210"/>
<feature type="transmembrane region" description="Helical" evidence="7">
    <location>
        <begin position="221"/>
        <end position="238"/>
    </location>
</feature>
<feature type="transmembrane region" description="Helical" evidence="7">
    <location>
        <begin position="99"/>
        <end position="122"/>
    </location>
</feature>
<feature type="transmembrane region" description="Helical" evidence="7">
    <location>
        <begin position="479"/>
        <end position="498"/>
    </location>
</feature>
<feature type="transmembrane region" description="Helical" evidence="7">
    <location>
        <begin position="268"/>
        <end position="288"/>
    </location>
</feature>
<accession>A0A2Z2N9P7</accession>
<evidence type="ECO:0000313" key="9">
    <source>
        <dbReference type="EMBL" id="ASJ14549.1"/>
    </source>
</evidence>
<feature type="transmembrane region" description="Helical" evidence="7">
    <location>
        <begin position="329"/>
        <end position="345"/>
    </location>
</feature>
<feature type="domain" description="Major facilitator superfamily (MFS) profile" evidence="8">
    <location>
        <begin position="8"/>
        <end position="503"/>
    </location>
</feature>
<dbReference type="SUPFAM" id="SSF103473">
    <property type="entry name" value="MFS general substrate transporter"/>
    <property type="match status" value="1"/>
</dbReference>
<evidence type="ECO:0000256" key="2">
    <source>
        <dbReference type="ARBA" id="ARBA00022448"/>
    </source>
</evidence>
<dbReference type="InterPro" id="IPR036259">
    <property type="entry name" value="MFS_trans_sf"/>
</dbReference>
<keyword evidence="3" id="KW-1003">Cell membrane</keyword>
<dbReference type="Pfam" id="PF07690">
    <property type="entry name" value="MFS_1"/>
    <property type="match status" value="1"/>
</dbReference>
<feature type="transmembrane region" description="Helical" evidence="7">
    <location>
        <begin position="7"/>
        <end position="30"/>
    </location>
</feature>
<evidence type="ECO:0000256" key="1">
    <source>
        <dbReference type="ARBA" id="ARBA00004651"/>
    </source>
</evidence>
<feature type="transmembrane region" description="Helical" evidence="7">
    <location>
        <begin position="134"/>
        <end position="155"/>
    </location>
</feature>
<sequence>MGQSKWGVLIIMSAALFIMFIDTTMMNVSISALVRDLDTTVAGVQGAITLYALVMAAFMITGAKLADIWGTKKVFFRGLVVYTVGTLMAAFAPNLAVLLLGWSILEGIGASMMMPATVTYITKAYTGKDRAFAFGVWGGVGGAAAAFGPIIGGFFTTYITWRLGFFMEAFIAAGIFAYMKILSDYKPERRIKLDVIGAALVGIGLFLLTLSVLIMDPLSNPPVLLLMVAGLVVLVAFWKYEERRKDRGEDVLIDVDIFKSKVFTAANLVSIFFQITLAGIMFTVPVFVQQYLHYNAIETGFVIVPLSIMMFIFSMSGQRFAKYLTPKQIIQLGIVLTFLGLYLVLRVLKPGVEGSDFAIGLALYGTGFGLIFSQITNLAMMGAKPEQQADASGIFNAQKQFGLSLGTAFIGAVLVLGVIHSITRQIYESGLFEGSKEQIKEAVIQWIIKMQQGELNIPPEYHDAVLQIVNNSFIDTMKVAIIFMMGILIISALLSFLLPKGEKAGAVPEPEAVKEPEGKE</sequence>
<evidence type="ECO:0000313" key="10">
    <source>
        <dbReference type="Proteomes" id="UP000250085"/>
    </source>
</evidence>
<evidence type="ECO:0000256" key="3">
    <source>
        <dbReference type="ARBA" id="ARBA00022475"/>
    </source>
</evidence>
<dbReference type="AlphaFoldDB" id="A0A2Z2N9P7"/>
<reference evidence="9 10" key="1">
    <citation type="submission" date="2016-04" db="EMBL/GenBank/DDBJ databases">
        <title>Complete genome sequence of Thermococcus radiotolerans type strain EJ2.</title>
        <authorList>
            <person name="Oger P.M."/>
        </authorList>
    </citation>
    <scope>NUCLEOTIDE SEQUENCE [LARGE SCALE GENOMIC DNA]</scope>
    <source>
        <strain evidence="9 10">EJ2</strain>
    </source>
</reference>
<protein>
    <submittedName>
        <fullName evidence="9">MFS transporter</fullName>
    </submittedName>
</protein>
<dbReference type="Gene3D" id="1.20.1720.10">
    <property type="entry name" value="Multidrug resistance protein D"/>
    <property type="match status" value="2"/>
</dbReference>
<feature type="transmembrane region" description="Helical" evidence="7">
    <location>
        <begin position="300"/>
        <end position="317"/>
    </location>
</feature>
<dbReference type="PANTHER" id="PTHR42718">
    <property type="entry name" value="MAJOR FACILITATOR SUPERFAMILY MULTIDRUG TRANSPORTER MFSC"/>
    <property type="match status" value="1"/>
</dbReference>
<dbReference type="PROSITE" id="PS50850">
    <property type="entry name" value="MFS"/>
    <property type="match status" value="1"/>
</dbReference>
<dbReference type="KEGG" id="trl:A3L10_05140"/>
<dbReference type="RefSeq" id="WP_088866683.1">
    <property type="nucleotide sequence ID" value="NZ_CP015106.1"/>
</dbReference>
<feature type="transmembrane region" description="Helical" evidence="7">
    <location>
        <begin position="42"/>
        <end position="62"/>
    </location>
</feature>
<dbReference type="GO" id="GO:0005886">
    <property type="term" value="C:plasma membrane"/>
    <property type="evidence" value="ECO:0007669"/>
    <property type="project" value="UniProtKB-SubCell"/>
</dbReference>
<dbReference type="InterPro" id="IPR020846">
    <property type="entry name" value="MFS_dom"/>
</dbReference>
<evidence type="ECO:0000256" key="7">
    <source>
        <dbReference type="SAM" id="Phobius"/>
    </source>
</evidence>
<feature type="transmembrane region" description="Helical" evidence="7">
    <location>
        <begin position="401"/>
        <end position="422"/>
    </location>
</feature>
<evidence type="ECO:0000256" key="4">
    <source>
        <dbReference type="ARBA" id="ARBA00022692"/>
    </source>
</evidence>
<feature type="transmembrane region" description="Helical" evidence="7">
    <location>
        <begin position="193"/>
        <end position="215"/>
    </location>
</feature>
<comment type="subcellular location">
    <subcellularLocation>
        <location evidence="1">Cell membrane</location>
        <topology evidence="1">Multi-pass membrane protein</topology>
    </subcellularLocation>
</comment>
<keyword evidence="4 7" id="KW-0812">Transmembrane</keyword>
<dbReference type="EMBL" id="CP015106">
    <property type="protein sequence ID" value="ASJ14549.1"/>
    <property type="molecule type" value="Genomic_DNA"/>
</dbReference>
<keyword evidence="2" id="KW-0813">Transport</keyword>
<keyword evidence="5 7" id="KW-1133">Transmembrane helix</keyword>
<feature type="transmembrane region" description="Helical" evidence="7">
    <location>
        <begin position="74"/>
        <end position="93"/>
    </location>
</feature>